<proteinExistence type="predicted"/>
<organism evidence="1 2">
    <name type="scientific">Pleurodeles waltl</name>
    <name type="common">Iberian ribbed newt</name>
    <dbReference type="NCBI Taxonomy" id="8319"/>
    <lineage>
        <taxon>Eukaryota</taxon>
        <taxon>Metazoa</taxon>
        <taxon>Chordata</taxon>
        <taxon>Craniata</taxon>
        <taxon>Vertebrata</taxon>
        <taxon>Euteleostomi</taxon>
        <taxon>Amphibia</taxon>
        <taxon>Batrachia</taxon>
        <taxon>Caudata</taxon>
        <taxon>Salamandroidea</taxon>
        <taxon>Salamandridae</taxon>
        <taxon>Pleurodelinae</taxon>
        <taxon>Pleurodeles</taxon>
    </lineage>
</organism>
<dbReference type="AlphaFoldDB" id="A0AAV7RJT0"/>
<keyword evidence="2" id="KW-1185">Reference proteome</keyword>
<sequence>MEIDIPIADESLISPIEGPPKVTHDIELELELDEIVPELLDIDDSYGNISEALVTNLKRENRGSILDRVAHMFSCYDFNKPLQ</sequence>
<evidence type="ECO:0000313" key="1">
    <source>
        <dbReference type="EMBL" id="KAJ1153066.1"/>
    </source>
</evidence>
<dbReference type="EMBL" id="JANPWB010000009">
    <property type="protein sequence ID" value="KAJ1153066.1"/>
    <property type="molecule type" value="Genomic_DNA"/>
</dbReference>
<dbReference type="Proteomes" id="UP001066276">
    <property type="component" value="Chromosome 5"/>
</dbReference>
<accession>A0AAV7RJT0</accession>
<name>A0AAV7RJT0_PLEWA</name>
<gene>
    <name evidence="1" type="ORF">NDU88_005833</name>
</gene>
<reference evidence="1" key="1">
    <citation type="journal article" date="2022" name="bioRxiv">
        <title>Sequencing and chromosome-scale assembly of the giantPleurodeles waltlgenome.</title>
        <authorList>
            <person name="Brown T."/>
            <person name="Elewa A."/>
            <person name="Iarovenko S."/>
            <person name="Subramanian E."/>
            <person name="Araus A.J."/>
            <person name="Petzold A."/>
            <person name="Susuki M."/>
            <person name="Suzuki K.-i.T."/>
            <person name="Hayashi T."/>
            <person name="Toyoda A."/>
            <person name="Oliveira C."/>
            <person name="Osipova E."/>
            <person name="Leigh N.D."/>
            <person name="Simon A."/>
            <person name="Yun M.H."/>
        </authorList>
    </citation>
    <scope>NUCLEOTIDE SEQUENCE</scope>
    <source>
        <strain evidence="1">20211129_DDA</strain>
        <tissue evidence="1">Liver</tissue>
    </source>
</reference>
<comment type="caution">
    <text evidence="1">The sequence shown here is derived from an EMBL/GenBank/DDBJ whole genome shotgun (WGS) entry which is preliminary data.</text>
</comment>
<evidence type="ECO:0000313" key="2">
    <source>
        <dbReference type="Proteomes" id="UP001066276"/>
    </source>
</evidence>
<protein>
    <submittedName>
        <fullName evidence="1">Uncharacterized protein</fullName>
    </submittedName>
</protein>